<dbReference type="OrthoDB" id="2382145at2"/>
<reference evidence="3" key="1">
    <citation type="submission" date="2017-05" db="EMBL/GenBank/DDBJ databases">
        <authorList>
            <person name="Sung H."/>
        </authorList>
    </citation>
    <scope>NUCLEOTIDE SEQUENCE [LARGE SCALE GENOMIC DNA]</scope>
    <source>
        <strain evidence="3">AR23208</strain>
    </source>
</reference>
<organism evidence="2 3">
    <name type="scientific">Tumebacillus avium</name>
    <dbReference type="NCBI Taxonomy" id="1903704"/>
    <lineage>
        <taxon>Bacteria</taxon>
        <taxon>Bacillati</taxon>
        <taxon>Bacillota</taxon>
        <taxon>Bacilli</taxon>
        <taxon>Bacillales</taxon>
        <taxon>Alicyclobacillaceae</taxon>
        <taxon>Tumebacillus</taxon>
    </lineage>
</organism>
<name>A0A1Y0IK90_9BACL</name>
<dbReference type="RefSeq" id="WP_087456310.1">
    <property type="nucleotide sequence ID" value="NZ_CP021434.1"/>
</dbReference>
<proteinExistence type="predicted"/>
<evidence type="ECO:0000313" key="3">
    <source>
        <dbReference type="Proteomes" id="UP000195437"/>
    </source>
</evidence>
<gene>
    <name evidence="2" type="ORF">CBW65_07285</name>
</gene>
<keyword evidence="3" id="KW-1185">Reference proteome</keyword>
<keyword evidence="1" id="KW-0812">Transmembrane</keyword>
<keyword evidence="1" id="KW-0472">Membrane</keyword>
<accession>A0A1Y0IK90</accession>
<feature type="transmembrane region" description="Helical" evidence="1">
    <location>
        <begin position="34"/>
        <end position="50"/>
    </location>
</feature>
<dbReference type="AlphaFoldDB" id="A0A1Y0IK90"/>
<evidence type="ECO:0000313" key="2">
    <source>
        <dbReference type="EMBL" id="ARU60921.1"/>
    </source>
</evidence>
<keyword evidence="1" id="KW-1133">Transmembrane helix</keyword>
<dbReference type="KEGG" id="tum:CBW65_07285"/>
<protein>
    <submittedName>
        <fullName evidence="2">Uncharacterized protein</fullName>
    </submittedName>
</protein>
<dbReference type="EMBL" id="CP021434">
    <property type="protein sequence ID" value="ARU60921.1"/>
    <property type="molecule type" value="Genomic_DNA"/>
</dbReference>
<sequence length="87" mass="10124">MSPSTLFVINIIVFIICILLQYKAFHRKAFNRGLFIQISMFVVTGLIYIAPSAPRWFVWLLFIVIWAFTLLITSSSIRHLIHNGKKK</sequence>
<dbReference type="Proteomes" id="UP000195437">
    <property type="component" value="Chromosome"/>
</dbReference>
<evidence type="ECO:0000256" key="1">
    <source>
        <dbReference type="SAM" id="Phobius"/>
    </source>
</evidence>
<feature type="transmembrane region" description="Helical" evidence="1">
    <location>
        <begin position="6"/>
        <end position="22"/>
    </location>
</feature>
<feature type="transmembrane region" description="Helical" evidence="1">
    <location>
        <begin position="56"/>
        <end position="77"/>
    </location>
</feature>